<dbReference type="Proteomes" id="UP000076154">
    <property type="component" value="Unassembled WGS sequence"/>
</dbReference>
<dbReference type="SUPFAM" id="SSF53098">
    <property type="entry name" value="Ribonuclease H-like"/>
    <property type="match status" value="1"/>
</dbReference>
<dbReference type="InParanoid" id="A0A369J9L2"/>
<protein>
    <recommendedName>
        <fullName evidence="3">hAT-like transposase RNase-H fold domain-containing protein</fullName>
    </recommendedName>
</protein>
<keyword evidence="2" id="KW-1185">Reference proteome</keyword>
<dbReference type="InterPro" id="IPR012337">
    <property type="entry name" value="RNaseH-like_sf"/>
</dbReference>
<evidence type="ECO:0008006" key="3">
    <source>
        <dbReference type="Google" id="ProtNLM"/>
    </source>
</evidence>
<dbReference type="AlphaFoldDB" id="A0A369J9L2"/>
<accession>A0A369J9L2</accession>
<name>A0A369J9L2_HYPMA</name>
<organism evidence="1 2">
    <name type="scientific">Hypsizygus marmoreus</name>
    <name type="common">White beech mushroom</name>
    <name type="synonym">Agaricus marmoreus</name>
    <dbReference type="NCBI Taxonomy" id="39966"/>
    <lineage>
        <taxon>Eukaryota</taxon>
        <taxon>Fungi</taxon>
        <taxon>Dikarya</taxon>
        <taxon>Basidiomycota</taxon>
        <taxon>Agaricomycotina</taxon>
        <taxon>Agaricomycetes</taxon>
        <taxon>Agaricomycetidae</taxon>
        <taxon>Agaricales</taxon>
        <taxon>Tricholomatineae</taxon>
        <taxon>Lyophyllaceae</taxon>
        <taxon>Hypsizygus</taxon>
    </lineage>
</organism>
<gene>
    <name evidence="1" type="ORF">Hypma_001667</name>
</gene>
<dbReference type="OrthoDB" id="3237158at2759"/>
<evidence type="ECO:0000313" key="1">
    <source>
        <dbReference type="EMBL" id="RDB17317.1"/>
    </source>
</evidence>
<dbReference type="EMBL" id="LUEZ02000113">
    <property type="protein sequence ID" value="RDB17317.1"/>
    <property type="molecule type" value="Genomic_DNA"/>
</dbReference>
<evidence type="ECO:0000313" key="2">
    <source>
        <dbReference type="Proteomes" id="UP000076154"/>
    </source>
</evidence>
<comment type="caution">
    <text evidence="1">The sequence shown here is derived from an EMBL/GenBank/DDBJ whole genome shotgun (WGS) entry which is preliminary data.</text>
</comment>
<sequence length="300" mass="34316">MGKGGSKLFAATLDNTSMNTTICKTVEDIYLRRALSQWDAGEGQLPCLGHVVNLGNVAVMGHITKIAAVQMTTAIWEYDPTDLDNRVLGGSVDVVVAIRTLSIKDSNCIQQYFSAEKQPTLWRALPALEELQTAWEKKCDDPHYAPYRDALTDGLEKLNKYYALLNKYYALLDKKPAFVLALVFHPYYKLAYIKHAWGSEEEQEAEIAVGNTYVKNWQDKASKIVDRMVEEYWKSRPRAAPMQDNEPTISLEQDKNISDFDRHHLKLLTQDDQEGWHSELRRYLKDVPADVTKETDIIEW</sequence>
<proteinExistence type="predicted"/>
<reference evidence="1" key="1">
    <citation type="submission" date="2018-04" db="EMBL/GenBank/DDBJ databases">
        <title>Whole genome sequencing of Hypsizygus marmoreus.</title>
        <authorList>
            <person name="Choi I.-G."/>
            <person name="Min B."/>
            <person name="Kim J.-G."/>
            <person name="Kim S."/>
            <person name="Oh Y.-L."/>
            <person name="Kong W.-S."/>
            <person name="Park H."/>
            <person name="Jeong J."/>
            <person name="Song E.-S."/>
        </authorList>
    </citation>
    <scope>NUCLEOTIDE SEQUENCE [LARGE SCALE GENOMIC DNA]</scope>
    <source>
        <strain evidence="1">51987-8</strain>
    </source>
</reference>